<dbReference type="GO" id="GO:0008146">
    <property type="term" value="F:sulfotransferase activity"/>
    <property type="evidence" value="ECO:0007669"/>
    <property type="project" value="InterPro"/>
</dbReference>
<dbReference type="SUPFAM" id="SSF52540">
    <property type="entry name" value="P-loop containing nucleoside triphosphate hydrolases"/>
    <property type="match status" value="1"/>
</dbReference>
<comment type="caution">
    <text evidence="2">The sequence shown here is derived from an EMBL/GenBank/DDBJ whole genome shotgun (WGS) entry which is preliminary data.</text>
</comment>
<evidence type="ECO:0000313" key="3">
    <source>
        <dbReference type="Proteomes" id="UP000596742"/>
    </source>
</evidence>
<name>A0A8B6CQQ8_MYTGA</name>
<feature type="domain" description="Sulfotransferase" evidence="1">
    <location>
        <begin position="6"/>
        <end position="92"/>
    </location>
</feature>
<dbReference type="Proteomes" id="UP000596742">
    <property type="component" value="Unassembled WGS sequence"/>
</dbReference>
<keyword evidence="3" id="KW-1185">Reference proteome</keyword>
<evidence type="ECO:0000313" key="2">
    <source>
        <dbReference type="EMBL" id="VDI08631.1"/>
    </source>
</evidence>
<organism evidence="2 3">
    <name type="scientific">Mytilus galloprovincialis</name>
    <name type="common">Mediterranean mussel</name>
    <dbReference type="NCBI Taxonomy" id="29158"/>
    <lineage>
        <taxon>Eukaryota</taxon>
        <taxon>Metazoa</taxon>
        <taxon>Spiralia</taxon>
        <taxon>Lophotrochozoa</taxon>
        <taxon>Mollusca</taxon>
        <taxon>Bivalvia</taxon>
        <taxon>Autobranchia</taxon>
        <taxon>Pteriomorphia</taxon>
        <taxon>Mytilida</taxon>
        <taxon>Mytiloidea</taxon>
        <taxon>Mytilidae</taxon>
        <taxon>Mytilinae</taxon>
        <taxon>Mytilus</taxon>
    </lineage>
</organism>
<proteinExistence type="predicted"/>
<dbReference type="Pfam" id="PF00685">
    <property type="entry name" value="Sulfotransfer_1"/>
    <property type="match status" value="1"/>
</dbReference>
<gene>
    <name evidence="2" type="ORF">MGAL_10B056740</name>
</gene>
<reference evidence="2" key="1">
    <citation type="submission" date="2018-11" db="EMBL/GenBank/DDBJ databases">
        <authorList>
            <person name="Alioto T."/>
            <person name="Alioto T."/>
        </authorList>
    </citation>
    <scope>NUCLEOTIDE SEQUENCE</scope>
</reference>
<dbReference type="InterPro" id="IPR027417">
    <property type="entry name" value="P-loop_NTPase"/>
</dbReference>
<sequence length="93" mass="11137">MSDDLQGDWFNLTREFEKAVQTKTANILPVKYEDLKLHPFSTITKMAEFIDVSHTDDFIRKIIEKCSFDNIKKHKFDSSRMIDPKHEWTLFRK</sequence>
<dbReference type="AlphaFoldDB" id="A0A8B6CQQ8"/>
<feature type="non-terminal residue" evidence="2">
    <location>
        <position position="93"/>
    </location>
</feature>
<dbReference type="EMBL" id="UYJE01002207">
    <property type="protein sequence ID" value="VDI08631.1"/>
    <property type="molecule type" value="Genomic_DNA"/>
</dbReference>
<dbReference type="OrthoDB" id="205623at2759"/>
<accession>A0A8B6CQQ8</accession>
<dbReference type="Gene3D" id="3.40.50.300">
    <property type="entry name" value="P-loop containing nucleotide triphosphate hydrolases"/>
    <property type="match status" value="1"/>
</dbReference>
<evidence type="ECO:0000259" key="1">
    <source>
        <dbReference type="Pfam" id="PF00685"/>
    </source>
</evidence>
<protein>
    <recommendedName>
        <fullName evidence="1">Sulfotransferase domain-containing protein</fullName>
    </recommendedName>
</protein>
<dbReference type="InterPro" id="IPR000863">
    <property type="entry name" value="Sulfotransferase_dom"/>
</dbReference>